<organism evidence="2 3">
    <name type="scientific">Microbacterium capsulatum</name>
    <dbReference type="NCBI Taxonomy" id="3041921"/>
    <lineage>
        <taxon>Bacteria</taxon>
        <taxon>Bacillati</taxon>
        <taxon>Actinomycetota</taxon>
        <taxon>Actinomycetes</taxon>
        <taxon>Micrococcales</taxon>
        <taxon>Microbacteriaceae</taxon>
        <taxon>Microbacterium</taxon>
    </lineage>
</organism>
<evidence type="ECO:0000256" key="1">
    <source>
        <dbReference type="SAM" id="MobiDB-lite"/>
    </source>
</evidence>
<protein>
    <submittedName>
        <fullName evidence="2">Uncharacterized protein</fullName>
    </submittedName>
</protein>
<reference evidence="2 3" key="1">
    <citation type="submission" date="2023-08" db="EMBL/GenBank/DDBJ databases">
        <title>Microbacterium sp. nov., isolated from a waste landfill.</title>
        <authorList>
            <person name="Wen W."/>
        </authorList>
    </citation>
    <scope>NUCLEOTIDE SEQUENCE [LARGE SCALE GENOMIC DNA]</scope>
    <source>
        <strain evidence="2 3">ASV81</strain>
    </source>
</reference>
<feature type="region of interest" description="Disordered" evidence="1">
    <location>
        <begin position="1"/>
        <end position="23"/>
    </location>
</feature>
<evidence type="ECO:0000313" key="2">
    <source>
        <dbReference type="EMBL" id="MDQ4215044.1"/>
    </source>
</evidence>
<evidence type="ECO:0000313" key="3">
    <source>
        <dbReference type="Proteomes" id="UP001230289"/>
    </source>
</evidence>
<proteinExistence type="predicted"/>
<comment type="caution">
    <text evidence="2">The sequence shown here is derived from an EMBL/GenBank/DDBJ whole genome shotgun (WGS) entry which is preliminary data.</text>
</comment>
<sequence>MREPAPPADGADPHGTPPEPGGVLILVVRSGGIAGIPRRWSVQPPSGEAASWVALLERCPWDDEIGPGTGGDRFVWRIEARIHEERHEQVIPEEHLLGPWRELVDAVRNASS</sequence>
<dbReference type="EMBL" id="JAVFCB010000008">
    <property type="protein sequence ID" value="MDQ4215044.1"/>
    <property type="molecule type" value="Genomic_DNA"/>
</dbReference>
<keyword evidence="3" id="KW-1185">Reference proteome</keyword>
<gene>
    <name evidence="2" type="ORF">RBR11_14065</name>
</gene>
<dbReference type="Pfam" id="PF20242">
    <property type="entry name" value="Emfourin"/>
    <property type="match status" value="1"/>
</dbReference>
<dbReference type="InterPro" id="IPR049457">
    <property type="entry name" value="Emfourin"/>
</dbReference>
<name>A0ABU0XK84_9MICO</name>
<dbReference type="RefSeq" id="WP_308489994.1">
    <property type="nucleotide sequence ID" value="NZ_JAVFCB010000008.1"/>
</dbReference>
<dbReference type="Proteomes" id="UP001230289">
    <property type="component" value="Unassembled WGS sequence"/>
</dbReference>
<accession>A0ABU0XK84</accession>